<proteinExistence type="predicted"/>
<reference evidence="2 3" key="1">
    <citation type="journal article" date="2009" name="Nat. Genet.">
        <title>The genome of the cucumber, Cucumis sativus L.</title>
        <authorList>
            <person name="Huang S."/>
            <person name="Li R."/>
            <person name="Zhang Z."/>
            <person name="Li L."/>
            <person name="Gu X."/>
            <person name="Fan W."/>
            <person name="Lucas W.J."/>
            <person name="Wang X."/>
            <person name="Xie B."/>
            <person name="Ni P."/>
            <person name="Ren Y."/>
            <person name="Zhu H."/>
            <person name="Li J."/>
            <person name="Lin K."/>
            <person name="Jin W."/>
            <person name="Fei Z."/>
            <person name="Li G."/>
            <person name="Staub J."/>
            <person name="Kilian A."/>
            <person name="van der Vossen E.A."/>
            <person name="Wu Y."/>
            <person name="Guo J."/>
            <person name="He J."/>
            <person name="Jia Z."/>
            <person name="Ren Y."/>
            <person name="Tian G."/>
            <person name="Lu Y."/>
            <person name="Ruan J."/>
            <person name="Qian W."/>
            <person name="Wang M."/>
            <person name="Huang Q."/>
            <person name="Li B."/>
            <person name="Xuan Z."/>
            <person name="Cao J."/>
            <person name="Asan"/>
            <person name="Wu Z."/>
            <person name="Zhang J."/>
            <person name="Cai Q."/>
            <person name="Bai Y."/>
            <person name="Zhao B."/>
            <person name="Han Y."/>
            <person name="Li Y."/>
            <person name="Li X."/>
            <person name="Wang S."/>
            <person name="Shi Q."/>
            <person name="Liu S."/>
            <person name="Cho W.K."/>
            <person name="Kim J.Y."/>
            <person name="Xu Y."/>
            <person name="Heller-Uszynska K."/>
            <person name="Miao H."/>
            <person name="Cheng Z."/>
            <person name="Zhang S."/>
            <person name="Wu J."/>
            <person name="Yang Y."/>
            <person name="Kang H."/>
            <person name="Li M."/>
            <person name="Liang H."/>
            <person name="Ren X."/>
            <person name="Shi Z."/>
            <person name="Wen M."/>
            <person name="Jian M."/>
            <person name="Yang H."/>
            <person name="Zhang G."/>
            <person name="Yang Z."/>
            <person name="Chen R."/>
            <person name="Liu S."/>
            <person name="Li J."/>
            <person name="Ma L."/>
            <person name="Liu H."/>
            <person name="Zhou Y."/>
            <person name="Zhao J."/>
            <person name="Fang X."/>
            <person name="Li G."/>
            <person name="Fang L."/>
            <person name="Li Y."/>
            <person name="Liu D."/>
            <person name="Zheng H."/>
            <person name="Zhang Y."/>
            <person name="Qin N."/>
            <person name="Li Z."/>
            <person name="Yang G."/>
            <person name="Yang S."/>
            <person name="Bolund L."/>
            <person name="Kristiansen K."/>
            <person name="Zheng H."/>
            <person name="Li S."/>
            <person name="Zhang X."/>
            <person name="Yang H."/>
            <person name="Wang J."/>
            <person name="Sun R."/>
            <person name="Zhang B."/>
            <person name="Jiang S."/>
            <person name="Wang J."/>
            <person name="Du Y."/>
            <person name="Li S."/>
        </authorList>
    </citation>
    <scope>NUCLEOTIDE SEQUENCE [LARGE SCALE GENOMIC DNA]</scope>
    <source>
        <strain evidence="3">cv. 9930</strain>
    </source>
</reference>
<reference evidence="2 3" key="4">
    <citation type="journal article" date="2011" name="BMC Genomics">
        <title>RNA-Seq improves annotation of protein-coding genes in the cucumber genome.</title>
        <authorList>
            <person name="Li Z."/>
            <person name="Zhang Z."/>
            <person name="Yan P."/>
            <person name="Huang S."/>
            <person name="Fei Z."/>
            <person name="Lin K."/>
        </authorList>
    </citation>
    <scope>NUCLEOTIDE SEQUENCE [LARGE SCALE GENOMIC DNA]</scope>
    <source>
        <strain evidence="3">cv. 9930</strain>
    </source>
</reference>
<dbReference type="STRING" id="3659.A0A0A0L963"/>
<dbReference type="InterPro" id="IPR006502">
    <property type="entry name" value="PDDEXK-like"/>
</dbReference>
<gene>
    <name evidence="2" type="ORF">Csa_3G634350</name>
</gene>
<reference evidence="2 3" key="2">
    <citation type="journal article" date="2009" name="PLoS ONE">
        <title>An integrated genetic and cytogenetic map of the cucumber genome.</title>
        <authorList>
            <person name="Ren Y."/>
            <person name="Zhang Z."/>
            <person name="Liu J."/>
            <person name="Staub J.E."/>
            <person name="Han Y."/>
            <person name="Cheng Z."/>
            <person name="Li X."/>
            <person name="Lu J."/>
            <person name="Miao H."/>
            <person name="Kang H."/>
            <person name="Xie B."/>
            <person name="Gu X."/>
            <person name="Wang X."/>
            <person name="Du Y."/>
            <person name="Jin W."/>
            <person name="Huang S."/>
        </authorList>
    </citation>
    <scope>NUCLEOTIDE SEQUENCE [LARGE SCALE GENOMIC DNA]</scope>
    <source>
        <strain evidence="3">cv. 9930</strain>
    </source>
</reference>
<dbReference type="Gramene" id="KGN58383">
    <property type="protein sequence ID" value="KGN58383"/>
    <property type="gene ID" value="Csa_3G634350"/>
</dbReference>
<dbReference type="AlphaFoldDB" id="A0A0A0L963"/>
<evidence type="ECO:0000313" key="2">
    <source>
        <dbReference type="EMBL" id="KGN58383.1"/>
    </source>
</evidence>
<dbReference type="PANTHER" id="PTHR31579">
    <property type="entry name" value="OS03G0796600 PROTEIN"/>
    <property type="match status" value="1"/>
</dbReference>
<dbReference type="KEGG" id="csv:105434933"/>
<reference evidence="2 3" key="3">
    <citation type="journal article" date="2010" name="BMC Genomics">
        <title>Transcriptome sequencing and comparative analysis of cucumber flowers with different sex types.</title>
        <authorList>
            <person name="Guo S."/>
            <person name="Zheng Y."/>
            <person name="Joung J.G."/>
            <person name="Liu S."/>
            <person name="Zhang Z."/>
            <person name="Crasta O.R."/>
            <person name="Sobral B.W."/>
            <person name="Xu Y."/>
            <person name="Huang S."/>
            <person name="Fei Z."/>
        </authorList>
    </citation>
    <scope>NUCLEOTIDE SEQUENCE [LARGE SCALE GENOMIC DNA]</scope>
    <source>
        <strain evidence="3">cv. 9930</strain>
    </source>
</reference>
<evidence type="ECO:0000313" key="3">
    <source>
        <dbReference type="Proteomes" id="UP000029981"/>
    </source>
</evidence>
<protein>
    <recommendedName>
        <fullName evidence="4">DUF506 family protein</fullName>
    </recommendedName>
</protein>
<evidence type="ECO:0008006" key="4">
    <source>
        <dbReference type="Google" id="ProtNLM"/>
    </source>
</evidence>
<keyword evidence="3" id="KW-1185">Reference proteome</keyword>
<organism evidence="2 3">
    <name type="scientific">Cucumis sativus</name>
    <name type="common">Cucumber</name>
    <dbReference type="NCBI Taxonomy" id="3659"/>
    <lineage>
        <taxon>Eukaryota</taxon>
        <taxon>Viridiplantae</taxon>
        <taxon>Streptophyta</taxon>
        <taxon>Embryophyta</taxon>
        <taxon>Tracheophyta</taxon>
        <taxon>Spermatophyta</taxon>
        <taxon>Magnoliopsida</taxon>
        <taxon>eudicotyledons</taxon>
        <taxon>Gunneridae</taxon>
        <taxon>Pentapetalae</taxon>
        <taxon>rosids</taxon>
        <taxon>fabids</taxon>
        <taxon>Cucurbitales</taxon>
        <taxon>Cucurbitaceae</taxon>
        <taxon>Benincaseae</taxon>
        <taxon>Cucumis</taxon>
    </lineage>
</organism>
<dbReference type="Pfam" id="PF04720">
    <property type="entry name" value="PDDEXK_6"/>
    <property type="match status" value="1"/>
</dbReference>
<dbReference type="NCBIfam" id="TIGR01615">
    <property type="entry name" value="A_thal_3542"/>
    <property type="match status" value="1"/>
</dbReference>
<dbReference type="EMBL" id="CM002924">
    <property type="protein sequence ID" value="KGN58383.1"/>
    <property type="molecule type" value="Genomic_DNA"/>
</dbReference>
<accession>A0A0A0L963</accession>
<feature type="region of interest" description="Disordered" evidence="1">
    <location>
        <begin position="1"/>
        <end position="27"/>
    </location>
</feature>
<name>A0A0A0L963_CUCSA</name>
<dbReference type="OrthoDB" id="548115at2759"/>
<sequence>MADLHRLIGSNDQRQQPPSSSDSGSEHLAEECLSEMVVDFLEDYDGCRRSWREDDFTDGEAMDVMAGAEADYTEAVGEIRRMVSVNGGNVEGYREVLVDNVLEAAELAAGSSSDGVVSRRRLMLILRELHYNAAICKTKWGSSSGVAAGDYEFVDIIVNGNIRYLIDTNFRGQFEIARATVQYKELLKSLPLIFIGTIEELKKMVRIMCDAAKVSLNHRNLLVPPWRKRIYMKNKWLGPYRRTINSVCDKSPTTILDNSTSWPVKCRWIGFDMTNVETNVNASVCVRSIKAG</sequence>
<feature type="compositionally biased region" description="Low complexity" evidence="1">
    <location>
        <begin position="10"/>
        <end position="23"/>
    </location>
</feature>
<dbReference type="PANTHER" id="PTHR31579:SF84">
    <property type="entry name" value="F21O3.6 PROTEIN"/>
    <property type="match status" value="1"/>
</dbReference>
<dbReference type="Proteomes" id="UP000029981">
    <property type="component" value="Chromosome 3"/>
</dbReference>
<evidence type="ECO:0000256" key="1">
    <source>
        <dbReference type="SAM" id="MobiDB-lite"/>
    </source>
</evidence>